<keyword evidence="3" id="KW-1185">Reference proteome</keyword>
<name>A0A0S3KCS6_9ENTE</name>
<dbReference type="Proteomes" id="UP000183039">
    <property type="component" value="Unassembled WGS sequence"/>
</dbReference>
<dbReference type="OrthoDB" id="678210at2"/>
<evidence type="ECO:0000313" key="2">
    <source>
        <dbReference type="EMBL" id="OJG91573.1"/>
    </source>
</evidence>
<accession>A0A0S3KCS6</accession>
<dbReference type="Proteomes" id="UP000065511">
    <property type="component" value="Chromosome"/>
</dbReference>
<gene>
    <name evidence="1" type="ORF">ATZ33_11910</name>
    <name evidence="2" type="ORF">RV15_GL000659</name>
</gene>
<organism evidence="2 4">
    <name type="scientific">Enterococcus silesiacus</name>
    <dbReference type="NCBI Taxonomy" id="332949"/>
    <lineage>
        <taxon>Bacteria</taxon>
        <taxon>Bacillati</taxon>
        <taxon>Bacillota</taxon>
        <taxon>Bacilli</taxon>
        <taxon>Lactobacillales</taxon>
        <taxon>Enterococcaceae</taxon>
        <taxon>Enterococcus</taxon>
    </lineage>
</organism>
<sequence length="70" mass="8114">MAFQIKLNEQELSIQGVQFQTKKEYTIMKNSLGSSMYEGFEPTKDMVQLLKDIHDGKKSRNDILSFVLEN</sequence>
<evidence type="ECO:0000313" key="1">
    <source>
        <dbReference type="EMBL" id="ALS02063.1"/>
    </source>
</evidence>
<dbReference type="AlphaFoldDB" id="A0A0S3KCS6"/>
<evidence type="ECO:0000313" key="4">
    <source>
        <dbReference type="Proteomes" id="UP000183039"/>
    </source>
</evidence>
<dbReference type="EMBL" id="JXLC01000013">
    <property type="protein sequence ID" value="OJG91573.1"/>
    <property type="molecule type" value="Genomic_DNA"/>
</dbReference>
<dbReference type="KEGG" id="ess:ATZ33_11910"/>
<reference evidence="1 3" key="2">
    <citation type="submission" date="2015-12" db="EMBL/GenBank/DDBJ databases">
        <authorList>
            <person name="Lauer A."/>
            <person name="Humrighouse B."/>
            <person name="Loparev V."/>
            <person name="Shewmaker P.L."/>
            <person name="Whitney A.M."/>
            <person name="McLaughlin R.W."/>
        </authorList>
    </citation>
    <scope>NUCLEOTIDE SEQUENCE [LARGE SCALE GENOMIC DNA]</scope>
    <source>
        <strain evidence="1 3">LMG 23085</strain>
    </source>
</reference>
<protein>
    <submittedName>
        <fullName evidence="2">Uncharacterized protein</fullName>
    </submittedName>
</protein>
<proteinExistence type="predicted"/>
<evidence type="ECO:0000313" key="3">
    <source>
        <dbReference type="Proteomes" id="UP000065511"/>
    </source>
</evidence>
<dbReference type="EMBL" id="CP013614">
    <property type="protein sequence ID" value="ALS02063.1"/>
    <property type="molecule type" value="Genomic_DNA"/>
</dbReference>
<dbReference type="RefSeq" id="WP_071877978.1">
    <property type="nucleotide sequence ID" value="NZ_JXLC01000013.1"/>
</dbReference>
<reference evidence="2 4" key="1">
    <citation type="submission" date="2014-12" db="EMBL/GenBank/DDBJ databases">
        <title>Draft genome sequences of 29 type strains of Enterococci.</title>
        <authorList>
            <person name="Zhong Z."/>
            <person name="Sun Z."/>
            <person name="Liu W."/>
            <person name="Zhang W."/>
            <person name="Zhang H."/>
        </authorList>
    </citation>
    <scope>NUCLEOTIDE SEQUENCE [LARGE SCALE GENOMIC DNA]</scope>
    <source>
        <strain evidence="2 4">DSM 22801</strain>
    </source>
</reference>